<dbReference type="EMBL" id="JANPWB010000012">
    <property type="protein sequence ID" value="KAJ1112093.1"/>
    <property type="molecule type" value="Genomic_DNA"/>
</dbReference>
<comment type="caution">
    <text evidence="2">The sequence shown here is derived from an EMBL/GenBank/DDBJ whole genome shotgun (WGS) entry which is preliminary data.</text>
</comment>
<proteinExistence type="predicted"/>
<keyword evidence="3" id="KW-1185">Reference proteome</keyword>
<evidence type="ECO:0000313" key="3">
    <source>
        <dbReference type="Proteomes" id="UP001066276"/>
    </source>
</evidence>
<evidence type="ECO:0000256" key="1">
    <source>
        <dbReference type="SAM" id="MobiDB-lite"/>
    </source>
</evidence>
<sequence>MSSTRIQKGCDRLGRSWYQREAAGAALHGGGAGGDGGHGGPGLVPPTESRTPADDPGPATCPAPGSRRDVIALDGVGTSERLQGQHCMVVEREETVAIEDQDLSHPQRTRHQQRIHIRDQPHVQHQDPEGM</sequence>
<organism evidence="2 3">
    <name type="scientific">Pleurodeles waltl</name>
    <name type="common">Iberian ribbed newt</name>
    <dbReference type="NCBI Taxonomy" id="8319"/>
    <lineage>
        <taxon>Eukaryota</taxon>
        <taxon>Metazoa</taxon>
        <taxon>Chordata</taxon>
        <taxon>Craniata</taxon>
        <taxon>Vertebrata</taxon>
        <taxon>Euteleostomi</taxon>
        <taxon>Amphibia</taxon>
        <taxon>Batrachia</taxon>
        <taxon>Caudata</taxon>
        <taxon>Salamandroidea</taxon>
        <taxon>Salamandridae</taxon>
        <taxon>Pleurodelinae</taxon>
        <taxon>Pleurodeles</taxon>
    </lineage>
</organism>
<feature type="region of interest" description="Disordered" evidence="1">
    <location>
        <begin position="96"/>
        <end position="131"/>
    </location>
</feature>
<feature type="region of interest" description="Disordered" evidence="1">
    <location>
        <begin position="25"/>
        <end position="69"/>
    </location>
</feature>
<gene>
    <name evidence="2" type="ORF">NDU88_000362</name>
</gene>
<feature type="compositionally biased region" description="Basic and acidic residues" evidence="1">
    <location>
        <begin position="116"/>
        <end position="131"/>
    </location>
</feature>
<dbReference type="Proteomes" id="UP001066276">
    <property type="component" value="Chromosome 8"/>
</dbReference>
<evidence type="ECO:0000313" key="2">
    <source>
        <dbReference type="EMBL" id="KAJ1112093.1"/>
    </source>
</evidence>
<name>A0AAV7NFW2_PLEWA</name>
<accession>A0AAV7NFW2</accession>
<dbReference type="AlphaFoldDB" id="A0AAV7NFW2"/>
<protein>
    <submittedName>
        <fullName evidence="2">Uncharacterized protein</fullName>
    </submittedName>
</protein>
<feature type="compositionally biased region" description="Gly residues" evidence="1">
    <location>
        <begin position="27"/>
        <end position="42"/>
    </location>
</feature>
<reference evidence="2" key="1">
    <citation type="journal article" date="2022" name="bioRxiv">
        <title>Sequencing and chromosome-scale assembly of the giantPleurodeles waltlgenome.</title>
        <authorList>
            <person name="Brown T."/>
            <person name="Elewa A."/>
            <person name="Iarovenko S."/>
            <person name="Subramanian E."/>
            <person name="Araus A.J."/>
            <person name="Petzold A."/>
            <person name="Susuki M."/>
            <person name="Suzuki K.-i.T."/>
            <person name="Hayashi T."/>
            <person name="Toyoda A."/>
            <person name="Oliveira C."/>
            <person name="Osipova E."/>
            <person name="Leigh N.D."/>
            <person name="Simon A."/>
            <person name="Yun M.H."/>
        </authorList>
    </citation>
    <scope>NUCLEOTIDE SEQUENCE</scope>
    <source>
        <strain evidence="2">20211129_DDA</strain>
        <tissue evidence="2">Liver</tissue>
    </source>
</reference>